<comment type="caution">
    <text evidence="2">The sequence shown here is derived from an EMBL/GenBank/DDBJ whole genome shotgun (WGS) entry which is preliminary data.</text>
</comment>
<comment type="similarity">
    <text evidence="1">Belongs to the phD/YefM antitoxin family.</text>
</comment>
<dbReference type="EMBL" id="BARS01054871">
    <property type="protein sequence ID" value="GAG52208.1"/>
    <property type="molecule type" value="Genomic_DNA"/>
</dbReference>
<name>X0YV50_9ZZZZ</name>
<organism evidence="2">
    <name type="scientific">marine sediment metagenome</name>
    <dbReference type="NCBI Taxonomy" id="412755"/>
    <lineage>
        <taxon>unclassified sequences</taxon>
        <taxon>metagenomes</taxon>
        <taxon>ecological metagenomes</taxon>
    </lineage>
</organism>
<gene>
    <name evidence="2" type="ORF">S01H1_81134</name>
</gene>
<dbReference type="AlphaFoldDB" id="X0YV50"/>
<accession>X0YV50</accession>
<evidence type="ECO:0008006" key="3">
    <source>
        <dbReference type="Google" id="ProtNLM"/>
    </source>
</evidence>
<dbReference type="NCBIfam" id="TIGR01552">
    <property type="entry name" value="phd_fam"/>
    <property type="match status" value="1"/>
</dbReference>
<evidence type="ECO:0000313" key="2">
    <source>
        <dbReference type="EMBL" id="GAG52208.1"/>
    </source>
</evidence>
<protein>
    <recommendedName>
        <fullName evidence="3">Antitoxin</fullName>
    </recommendedName>
</protein>
<sequence>MAFANVRELRLKTAEILRKTDRGEHVFITYRGKPRAVIQRITEDEIEDYILLNHPKFKEKIEEAYKESLEGKVTDLDELIAQDRERTCLDLE</sequence>
<proteinExistence type="inferred from homology"/>
<dbReference type="InterPro" id="IPR036165">
    <property type="entry name" value="YefM-like_sf"/>
</dbReference>
<evidence type="ECO:0000256" key="1">
    <source>
        <dbReference type="ARBA" id="ARBA00009981"/>
    </source>
</evidence>
<reference evidence="2" key="1">
    <citation type="journal article" date="2014" name="Front. Microbiol.">
        <title>High frequency of phylogenetically diverse reductive dehalogenase-homologous genes in deep subseafloor sedimentary metagenomes.</title>
        <authorList>
            <person name="Kawai M."/>
            <person name="Futagami T."/>
            <person name="Toyoda A."/>
            <person name="Takaki Y."/>
            <person name="Nishi S."/>
            <person name="Hori S."/>
            <person name="Arai W."/>
            <person name="Tsubouchi T."/>
            <person name="Morono Y."/>
            <person name="Uchiyama I."/>
            <person name="Ito T."/>
            <person name="Fujiyama A."/>
            <person name="Inagaki F."/>
            <person name="Takami H."/>
        </authorList>
    </citation>
    <scope>NUCLEOTIDE SEQUENCE</scope>
    <source>
        <strain evidence="2">Expedition CK06-06</strain>
    </source>
</reference>
<dbReference type="SUPFAM" id="SSF143120">
    <property type="entry name" value="YefM-like"/>
    <property type="match status" value="1"/>
</dbReference>